<gene>
    <name evidence="8" type="ORF">DEF21_20395</name>
    <name evidence="9" type="ORF">DHR80_00390</name>
</gene>
<evidence type="ECO:0000259" key="7">
    <source>
        <dbReference type="Pfam" id="PF06305"/>
    </source>
</evidence>
<reference evidence="10 11" key="1">
    <citation type="journal article" date="2018" name="Nat. Biotechnol.">
        <title>A standardized bacterial taxonomy based on genome phylogeny substantially revises the tree of life.</title>
        <authorList>
            <person name="Parks D.H."/>
            <person name="Chuvochina M."/>
            <person name="Waite D.W."/>
            <person name="Rinke C."/>
            <person name="Skarshewski A."/>
            <person name="Chaumeil P.A."/>
            <person name="Hugenholtz P."/>
        </authorList>
    </citation>
    <scope>NUCLEOTIDE SEQUENCE [LARGE SCALE GENOMIC DNA]</scope>
    <source>
        <strain evidence="8">UBA8707</strain>
        <strain evidence="9">UBA9881</strain>
    </source>
</reference>
<dbReference type="AlphaFoldDB" id="A0A358HYJ7"/>
<feature type="domain" description="Lipopolysaccharide assembly protein A" evidence="7">
    <location>
        <begin position="23"/>
        <end position="85"/>
    </location>
</feature>
<evidence type="ECO:0000256" key="6">
    <source>
        <dbReference type="SAM" id="Phobius"/>
    </source>
</evidence>
<evidence type="ECO:0000256" key="1">
    <source>
        <dbReference type="ARBA" id="ARBA00022475"/>
    </source>
</evidence>
<dbReference type="Proteomes" id="UP000264753">
    <property type="component" value="Unassembled WGS sequence"/>
</dbReference>
<proteinExistence type="predicted"/>
<sequence length="104" mass="11685">MRVLYWIIAIPIAVLIAVFAVSNRAAVTLSLWPLPFELELPLFLPIMVALLVGLGIGLAYEWLVHGKHRRAVRRMDSELKRVKAEDETPKADHPKSDHKALGHS</sequence>
<evidence type="ECO:0000313" key="11">
    <source>
        <dbReference type="Proteomes" id="UP000264753"/>
    </source>
</evidence>
<keyword evidence="1" id="KW-1003">Cell membrane</keyword>
<dbReference type="EMBL" id="DOOG01000162">
    <property type="protein sequence ID" value="HBV00244.1"/>
    <property type="molecule type" value="Genomic_DNA"/>
</dbReference>
<dbReference type="GO" id="GO:0005886">
    <property type="term" value="C:plasma membrane"/>
    <property type="evidence" value="ECO:0007669"/>
    <property type="project" value="InterPro"/>
</dbReference>
<keyword evidence="2 6" id="KW-0812">Transmembrane</keyword>
<feature type="transmembrane region" description="Helical" evidence="6">
    <location>
        <begin position="5"/>
        <end position="22"/>
    </location>
</feature>
<evidence type="ECO:0000313" key="8">
    <source>
        <dbReference type="EMBL" id="HBV00244.1"/>
    </source>
</evidence>
<evidence type="ECO:0000313" key="9">
    <source>
        <dbReference type="EMBL" id="HCW65672.1"/>
    </source>
</evidence>
<dbReference type="InterPro" id="IPR010445">
    <property type="entry name" value="LapA_dom"/>
</dbReference>
<comment type="caution">
    <text evidence="8">The sequence shown here is derived from an EMBL/GenBank/DDBJ whole genome shotgun (WGS) entry which is preliminary data.</text>
</comment>
<feature type="region of interest" description="Disordered" evidence="5">
    <location>
        <begin position="81"/>
        <end position="104"/>
    </location>
</feature>
<name>A0A358HYJ7_9PROT</name>
<organism evidence="8 11">
    <name type="scientific">Thalassospira lucentensis</name>
    <dbReference type="NCBI Taxonomy" id="168935"/>
    <lineage>
        <taxon>Bacteria</taxon>
        <taxon>Pseudomonadati</taxon>
        <taxon>Pseudomonadota</taxon>
        <taxon>Alphaproteobacteria</taxon>
        <taxon>Rhodospirillales</taxon>
        <taxon>Thalassospiraceae</taxon>
        <taxon>Thalassospira</taxon>
    </lineage>
</organism>
<accession>A0A358HYJ7</accession>
<evidence type="ECO:0000313" key="10">
    <source>
        <dbReference type="Proteomes" id="UP000264179"/>
    </source>
</evidence>
<dbReference type="Pfam" id="PF06305">
    <property type="entry name" value="LapA_dom"/>
    <property type="match status" value="1"/>
</dbReference>
<evidence type="ECO:0000256" key="4">
    <source>
        <dbReference type="ARBA" id="ARBA00023136"/>
    </source>
</evidence>
<dbReference type="EMBL" id="DPOP01000004">
    <property type="protein sequence ID" value="HCW65672.1"/>
    <property type="molecule type" value="Genomic_DNA"/>
</dbReference>
<evidence type="ECO:0000256" key="5">
    <source>
        <dbReference type="SAM" id="MobiDB-lite"/>
    </source>
</evidence>
<feature type="transmembrane region" description="Helical" evidence="6">
    <location>
        <begin position="42"/>
        <end position="64"/>
    </location>
</feature>
<dbReference type="Proteomes" id="UP000264179">
    <property type="component" value="Unassembled WGS sequence"/>
</dbReference>
<keyword evidence="3 6" id="KW-1133">Transmembrane helix</keyword>
<evidence type="ECO:0000256" key="3">
    <source>
        <dbReference type="ARBA" id="ARBA00022989"/>
    </source>
</evidence>
<dbReference type="RefSeq" id="WP_102784630.1">
    <property type="nucleotide sequence ID" value="NZ_DOOG01000162.1"/>
</dbReference>
<keyword evidence="4 6" id="KW-0472">Membrane</keyword>
<protein>
    <submittedName>
        <fullName evidence="8">LapA family protein</fullName>
    </submittedName>
</protein>
<evidence type="ECO:0000256" key="2">
    <source>
        <dbReference type="ARBA" id="ARBA00022692"/>
    </source>
</evidence>